<dbReference type="PANTHER" id="PTHR35404:SF8">
    <property type="entry name" value="TRANSPOSASE OF TN10"/>
    <property type="match status" value="1"/>
</dbReference>
<reference evidence="3" key="1">
    <citation type="submission" date="2021-03" db="EMBL/GenBank/DDBJ databases">
        <title>Legionella lytica PCM 2298.</title>
        <authorList>
            <person name="Koper P."/>
        </authorList>
    </citation>
    <scope>NUCLEOTIDE SEQUENCE</scope>
    <source>
        <strain evidence="3">PCM 2298</strain>
    </source>
</reference>
<protein>
    <submittedName>
        <fullName evidence="3">Transposase</fullName>
    </submittedName>
</protein>
<keyword evidence="1" id="KW-0812">Transmembrane</keyword>
<sequence length="134" mass="16140">MIFSTIEKSPLALVKYYKKRMQIEQNFKDIKNRESGLGLRQNRSQTKERMTMLWFLACLIIIISWWVGLMVETTNRHRGYQANTVKNKRVRSFIHLARMVYRHEPELLDWIKFTEIIARVKNTYHTFIELGMVC</sequence>
<evidence type="ECO:0000256" key="1">
    <source>
        <dbReference type="SAM" id="Phobius"/>
    </source>
</evidence>
<dbReference type="Pfam" id="PF01609">
    <property type="entry name" value="DDE_Tnp_1"/>
    <property type="match status" value="1"/>
</dbReference>
<feature type="domain" description="Transposase IS4-like" evidence="2">
    <location>
        <begin position="9"/>
        <end position="62"/>
    </location>
</feature>
<dbReference type="InterPro" id="IPR002559">
    <property type="entry name" value="Transposase_11"/>
</dbReference>
<keyword evidence="1" id="KW-1133">Transmembrane helix</keyword>
<name>A0ABY4YCP3_9GAMM</name>
<evidence type="ECO:0000313" key="3">
    <source>
        <dbReference type="EMBL" id="USQ15212.1"/>
    </source>
</evidence>
<dbReference type="InterPro" id="IPR012337">
    <property type="entry name" value="RNaseH-like_sf"/>
</dbReference>
<dbReference type="EMBL" id="CP071527">
    <property type="protein sequence ID" value="USQ15212.1"/>
    <property type="molecule type" value="Genomic_DNA"/>
</dbReference>
<keyword evidence="1" id="KW-0472">Membrane</keyword>
<dbReference type="SUPFAM" id="SSF53098">
    <property type="entry name" value="Ribonuclease H-like"/>
    <property type="match status" value="1"/>
</dbReference>
<dbReference type="PANTHER" id="PTHR35404">
    <property type="entry name" value="TRANSPOSASE OF TN10"/>
    <property type="match status" value="1"/>
</dbReference>
<proteinExistence type="predicted"/>
<dbReference type="Proteomes" id="UP001057474">
    <property type="component" value="Chromosome"/>
</dbReference>
<evidence type="ECO:0000313" key="4">
    <source>
        <dbReference type="Proteomes" id="UP001057474"/>
    </source>
</evidence>
<organism evidence="3 4">
    <name type="scientific">Legionella lytica</name>
    <dbReference type="NCBI Taxonomy" id="96232"/>
    <lineage>
        <taxon>Bacteria</taxon>
        <taxon>Pseudomonadati</taxon>
        <taxon>Pseudomonadota</taxon>
        <taxon>Gammaproteobacteria</taxon>
        <taxon>Legionellales</taxon>
        <taxon>Legionellaceae</taxon>
        <taxon>Legionella</taxon>
    </lineage>
</organism>
<evidence type="ECO:0000259" key="2">
    <source>
        <dbReference type="Pfam" id="PF01609"/>
    </source>
</evidence>
<keyword evidence="4" id="KW-1185">Reference proteome</keyword>
<feature type="transmembrane region" description="Helical" evidence="1">
    <location>
        <begin position="52"/>
        <end position="71"/>
    </location>
</feature>
<gene>
    <name evidence="3" type="ORF">J2N86_13280</name>
</gene>
<accession>A0ABY4YCP3</accession>